<feature type="domain" description="Origin recognition complex subunit 2 winged-helix" evidence="8">
    <location>
        <begin position="419"/>
        <end position="479"/>
    </location>
</feature>
<dbReference type="InterPro" id="IPR056773">
    <property type="entry name" value="WHD_ORC2"/>
</dbReference>
<organism evidence="9 10">
    <name type="scientific">Calycina marina</name>
    <dbReference type="NCBI Taxonomy" id="1763456"/>
    <lineage>
        <taxon>Eukaryota</taxon>
        <taxon>Fungi</taxon>
        <taxon>Dikarya</taxon>
        <taxon>Ascomycota</taxon>
        <taxon>Pezizomycotina</taxon>
        <taxon>Leotiomycetes</taxon>
        <taxon>Helotiales</taxon>
        <taxon>Pezizellaceae</taxon>
        <taxon>Calycina</taxon>
    </lineage>
</organism>
<feature type="domain" description="Origin recognition complex subunit 2 RecA-like" evidence="7">
    <location>
        <begin position="165"/>
        <end position="336"/>
    </location>
</feature>
<dbReference type="EMBL" id="MU253883">
    <property type="protein sequence ID" value="KAG9244798.1"/>
    <property type="molecule type" value="Genomic_DNA"/>
</dbReference>
<dbReference type="Pfam" id="PF24882">
    <property type="entry name" value="WHD_ORC2"/>
    <property type="match status" value="1"/>
</dbReference>
<comment type="subcellular location">
    <subcellularLocation>
        <location evidence="1 5">Nucleus</location>
    </subcellularLocation>
</comment>
<dbReference type="PANTHER" id="PTHR14052:SF0">
    <property type="entry name" value="ORIGIN RECOGNITION COMPLEX SUBUNIT 2"/>
    <property type="match status" value="1"/>
</dbReference>
<evidence type="ECO:0000256" key="4">
    <source>
        <dbReference type="ARBA" id="ARBA00023242"/>
    </source>
</evidence>
<feature type="compositionally biased region" description="Acidic residues" evidence="6">
    <location>
        <begin position="70"/>
        <end position="85"/>
    </location>
</feature>
<dbReference type="InterPro" id="IPR007220">
    <property type="entry name" value="ORC2"/>
</dbReference>
<comment type="caution">
    <text evidence="9">The sequence shown here is derived from an EMBL/GenBank/DDBJ whole genome shotgun (WGS) entry which is preliminary data.</text>
</comment>
<protein>
    <recommendedName>
        <fullName evidence="5">Origin recognition complex subunit 2</fullName>
    </recommendedName>
</protein>
<evidence type="ECO:0000256" key="1">
    <source>
        <dbReference type="ARBA" id="ARBA00004123"/>
    </source>
</evidence>
<dbReference type="AlphaFoldDB" id="A0A9P8CF50"/>
<keyword evidence="10" id="KW-1185">Reference proteome</keyword>
<dbReference type="OrthoDB" id="346673at2759"/>
<keyword evidence="3 5" id="KW-0235">DNA replication</keyword>
<dbReference type="InterPro" id="IPR056772">
    <property type="entry name" value="RecA-like_ORC2"/>
</dbReference>
<sequence length="489" mass="55341">MNPNGLDEESGYQKRRRKHKPTTVADPPRLERHVDRSARKKTAHMIIERSSLGCASDNEEESLFENVYSEVEDEEAAQEEVDSEEDISKIAPDTPSKRGKISASKRQKRSPTPPLDLSPHELYFSQNRPGRTKTSNTNLSSVALLDHEEYFELVRSYKSQHNDDLEYLQAEYAKSFNQWQFELSQGFNICLYGFGSKRSLLMKFAEYIDDRQKDDINKKVVIVNGYVSSMSLIKDTLQTIAAAVSDPAAGPPKLGSQPAGMLDSLVQLLDEDPSKHVTLVLHSIDGPTLRRPTVQAILSRISSFSQVKLIASANHPSFPLLWDSSIRSTFNFVFHDSTTFQPYTSEIDVVDEVNELLGRSSRRVGGKGGVGFVLKSLPEKARKLYEILIQEQLASMGGQSALDRRDDEDDNDSRSMNMAKSEAGIEFRLLYQKAVEEFICSTEMNFRTQLKEFYDHKMIESHFDFLGTEVISIPFKKDELETILEDLTS</sequence>
<comment type="subunit">
    <text evidence="5">Component of the origin recognition complex (ORC).</text>
</comment>
<dbReference type="PANTHER" id="PTHR14052">
    <property type="entry name" value="ORIGIN RECOGNITION COMPLEX SUBUNIT 2"/>
    <property type="match status" value="1"/>
</dbReference>
<evidence type="ECO:0000313" key="10">
    <source>
        <dbReference type="Proteomes" id="UP000887226"/>
    </source>
</evidence>
<feature type="region of interest" description="Disordered" evidence="6">
    <location>
        <begin position="1"/>
        <end position="136"/>
    </location>
</feature>
<evidence type="ECO:0000259" key="8">
    <source>
        <dbReference type="Pfam" id="PF24882"/>
    </source>
</evidence>
<gene>
    <name evidence="9" type="ORF">BJ878DRAFT_420630</name>
</gene>
<feature type="compositionally biased region" description="Polar residues" evidence="6">
    <location>
        <begin position="124"/>
        <end position="136"/>
    </location>
</feature>
<comment type="function">
    <text evidence="5">Component of the origin recognition complex (ORC) that binds origins of replication. DNA-binding is ATP-dependent. ORC is required to assemble the pre-replication complex necessary to initiate DNA replication.</text>
</comment>
<evidence type="ECO:0000256" key="5">
    <source>
        <dbReference type="RuleBase" id="RU368084"/>
    </source>
</evidence>
<dbReference type="GO" id="GO:0005664">
    <property type="term" value="C:nuclear origin of replication recognition complex"/>
    <property type="evidence" value="ECO:0007669"/>
    <property type="project" value="UniProtKB-UniRule"/>
</dbReference>
<keyword evidence="4 5" id="KW-0539">Nucleus</keyword>
<dbReference type="Proteomes" id="UP000887226">
    <property type="component" value="Unassembled WGS sequence"/>
</dbReference>
<evidence type="ECO:0000256" key="6">
    <source>
        <dbReference type="SAM" id="MobiDB-lite"/>
    </source>
</evidence>
<feature type="compositionally biased region" description="Basic and acidic residues" evidence="6">
    <location>
        <begin position="28"/>
        <end position="37"/>
    </location>
</feature>
<evidence type="ECO:0000313" key="9">
    <source>
        <dbReference type="EMBL" id="KAG9244798.1"/>
    </source>
</evidence>
<dbReference type="GO" id="GO:0006260">
    <property type="term" value="P:DNA replication"/>
    <property type="evidence" value="ECO:0007669"/>
    <property type="project" value="UniProtKB-UniRule"/>
</dbReference>
<proteinExistence type="inferred from homology"/>
<evidence type="ECO:0000259" key="7">
    <source>
        <dbReference type="Pfam" id="PF04084"/>
    </source>
</evidence>
<accession>A0A9P8CF50</accession>
<feature type="compositionally biased region" description="Basic residues" evidence="6">
    <location>
        <begin position="97"/>
        <end position="109"/>
    </location>
</feature>
<evidence type="ECO:0000256" key="2">
    <source>
        <dbReference type="ARBA" id="ARBA00007421"/>
    </source>
</evidence>
<name>A0A9P8CF50_9HELO</name>
<dbReference type="Pfam" id="PF04084">
    <property type="entry name" value="RecA-like_ORC2"/>
    <property type="match status" value="1"/>
</dbReference>
<feature type="compositionally biased region" description="Acidic residues" evidence="6">
    <location>
        <begin position="1"/>
        <end position="10"/>
    </location>
</feature>
<evidence type="ECO:0000256" key="3">
    <source>
        <dbReference type="ARBA" id="ARBA00022705"/>
    </source>
</evidence>
<comment type="similarity">
    <text evidence="2 5">Belongs to the ORC2 family.</text>
</comment>
<reference evidence="9" key="1">
    <citation type="journal article" date="2021" name="IMA Fungus">
        <title>Genomic characterization of three marine fungi, including Emericellopsis atlantica sp. nov. with signatures of a generalist lifestyle and marine biomass degradation.</title>
        <authorList>
            <person name="Hagestad O.C."/>
            <person name="Hou L."/>
            <person name="Andersen J.H."/>
            <person name="Hansen E.H."/>
            <person name="Altermark B."/>
            <person name="Li C."/>
            <person name="Kuhnert E."/>
            <person name="Cox R.J."/>
            <person name="Crous P.W."/>
            <person name="Spatafora J.W."/>
            <person name="Lail K."/>
            <person name="Amirebrahimi M."/>
            <person name="Lipzen A."/>
            <person name="Pangilinan J."/>
            <person name="Andreopoulos W."/>
            <person name="Hayes R.D."/>
            <person name="Ng V."/>
            <person name="Grigoriev I.V."/>
            <person name="Jackson S.A."/>
            <person name="Sutton T.D.S."/>
            <person name="Dobson A.D.W."/>
            <person name="Rama T."/>
        </authorList>
    </citation>
    <scope>NUCLEOTIDE SEQUENCE</scope>
    <source>
        <strain evidence="9">TRa3180A</strain>
    </source>
</reference>
<dbReference type="GO" id="GO:0003688">
    <property type="term" value="F:DNA replication origin binding"/>
    <property type="evidence" value="ECO:0007669"/>
    <property type="project" value="UniProtKB-UniRule"/>
</dbReference>